<dbReference type="InterPro" id="IPR020449">
    <property type="entry name" value="Tscrpt_reg_AraC-type_HTH"/>
</dbReference>
<proteinExistence type="predicted"/>
<protein>
    <submittedName>
        <fullName evidence="5">Helix-turn-helix domain-containing protein</fullName>
    </submittedName>
</protein>
<dbReference type="Gene3D" id="1.10.10.60">
    <property type="entry name" value="Homeodomain-like"/>
    <property type="match status" value="1"/>
</dbReference>
<keyword evidence="3" id="KW-0804">Transcription</keyword>
<accession>A0ABV5NV50</accession>
<dbReference type="PROSITE" id="PS01124">
    <property type="entry name" value="HTH_ARAC_FAMILY_2"/>
    <property type="match status" value="1"/>
</dbReference>
<evidence type="ECO:0000256" key="1">
    <source>
        <dbReference type="ARBA" id="ARBA00023015"/>
    </source>
</evidence>
<dbReference type="InterPro" id="IPR018060">
    <property type="entry name" value="HTH_AraC"/>
</dbReference>
<dbReference type="Pfam" id="PF12833">
    <property type="entry name" value="HTH_18"/>
    <property type="match status" value="1"/>
</dbReference>
<dbReference type="SMART" id="SM00342">
    <property type="entry name" value="HTH_ARAC"/>
    <property type="match status" value="1"/>
</dbReference>
<dbReference type="PANTHER" id="PTHR46796">
    <property type="entry name" value="HTH-TYPE TRANSCRIPTIONAL ACTIVATOR RHAS-RELATED"/>
    <property type="match status" value="1"/>
</dbReference>
<dbReference type="Proteomes" id="UP001589568">
    <property type="component" value="Unassembled WGS sequence"/>
</dbReference>
<evidence type="ECO:0000259" key="4">
    <source>
        <dbReference type="PROSITE" id="PS01124"/>
    </source>
</evidence>
<organism evidence="5 6">
    <name type="scientific">Nonomuraea salmonea</name>
    <dbReference type="NCBI Taxonomy" id="46181"/>
    <lineage>
        <taxon>Bacteria</taxon>
        <taxon>Bacillati</taxon>
        <taxon>Actinomycetota</taxon>
        <taxon>Actinomycetes</taxon>
        <taxon>Streptosporangiales</taxon>
        <taxon>Streptosporangiaceae</taxon>
        <taxon>Nonomuraea</taxon>
    </lineage>
</organism>
<keyword evidence="1" id="KW-0805">Transcription regulation</keyword>
<comment type="caution">
    <text evidence="5">The sequence shown here is derived from an EMBL/GenBank/DDBJ whole genome shotgun (WGS) entry which is preliminary data.</text>
</comment>
<name>A0ABV5NV50_9ACTN</name>
<evidence type="ECO:0000256" key="3">
    <source>
        <dbReference type="ARBA" id="ARBA00023163"/>
    </source>
</evidence>
<dbReference type="PRINTS" id="PR00032">
    <property type="entry name" value="HTHARAC"/>
</dbReference>
<reference evidence="5 6" key="1">
    <citation type="submission" date="2024-09" db="EMBL/GenBank/DDBJ databases">
        <authorList>
            <person name="Sun Q."/>
            <person name="Mori K."/>
        </authorList>
    </citation>
    <scope>NUCLEOTIDE SEQUENCE [LARGE SCALE GENOMIC DNA]</scope>
    <source>
        <strain evidence="5 6">JCM 3324</strain>
    </source>
</reference>
<dbReference type="RefSeq" id="WP_379484358.1">
    <property type="nucleotide sequence ID" value="NZ_JBHMCF010000037.1"/>
</dbReference>
<dbReference type="PANTHER" id="PTHR46796:SF6">
    <property type="entry name" value="ARAC SUBFAMILY"/>
    <property type="match status" value="1"/>
</dbReference>
<dbReference type="EMBL" id="JBHMCF010000037">
    <property type="protein sequence ID" value="MFB9474175.1"/>
    <property type="molecule type" value="Genomic_DNA"/>
</dbReference>
<dbReference type="InterPro" id="IPR050204">
    <property type="entry name" value="AraC_XylS_family_regulators"/>
</dbReference>
<sequence length="323" mass="36290">MIEWRSADVPPAERFDWWCGLIGRHMMPLRISSEHEDDYRASLKVLSLGQATVSAPRYPDLHTVRTARLIRQGDPDQWWMTLTCSGSMSIEQGGRRADLAAGDLMLMDTSQPYDSRVHCRDAGLAGIISLQVPRAALPVPEQKLRRHVARPLPSARGSGALLAQFLRGLVREGRALGDAESDALGRAAIELTAAFLAEQADVTRLLPEETRRQTLARQIKAYVREHLGDGTLSPARIAAAHNISVRYLHNVFEDERQTVSEYVRTQRLERCRADLADPRLGRRGVAEIARRWGMPDAAAFSRAFRRAYGMPPGEYRRHLDRAR</sequence>
<dbReference type="InterPro" id="IPR035418">
    <property type="entry name" value="AraC-bd_2"/>
</dbReference>
<dbReference type="Pfam" id="PF14525">
    <property type="entry name" value="AraC_binding_2"/>
    <property type="match status" value="1"/>
</dbReference>
<dbReference type="SUPFAM" id="SSF46689">
    <property type="entry name" value="Homeodomain-like"/>
    <property type="match status" value="1"/>
</dbReference>
<keyword evidence="2" id="KW-0238">DNA-binding</keyword>
<dbReference type="InterPro" id="IPR009057">
    <property type="entry name" value="Homeodomain-like_sf"/>
</dbReference>
<evidence type="ECO:0000313" key="6">
    <source>
        <dbReference type="Proteomes" id="UP001589568"/>
    </source>
</evidence>
<feature type="domain" description="HTH araC/xylS-type" evidence="4">
    <location>
        <begin position="217"/>
        <end position="318"/>
    </location>
</feature>
<gene>
    <name evidence="5" type="ORF">ACFFR3_32155</name>
</gene>
<evidence type="ECO:0000313" key="5">
    <source>
        <dbReference type="EMBL" id="MFB9474175.1"/>
    </source>
</evidence>
<keyword evidence="6" id="KW-1185">Reference proteome</keyword>
<evidence type="ECO:0000256" key="2">
    <source>
        <dbReference type="ARBA" id="ARBA00023125"/>
    </source>
</evidence>